<dbReference type="GO" id="GO:0015288">
    <property type="term" value="F:porin activity"/>
    <property type="evidence" value="ECO:0007669"/>
    <property type="project" value="TreeGrafter"/>
</dbReference>
<dbReference type="SUPFAM" id="SSF56935">
    <property type="entry name" value="Porins"/>
    <property type="match status" value="1"/>
</dbReference>
<dbReference type="Proteomes" id="UP000501602">
    <property type="component" value="Chromosome"/>
</dbReference>
<dbReference type="AlphaFoldDB" id="A0A6H1UJU7"/>
<evidence type="ECO:0000313" key="6">
    <source>
        <dbReference type="Proteomes" id="UP000501602"/>
    </source>
</evidence>
<evidence type="ECO:0000313" key="5">
    <source>
        <dbReference type="EMBL" id="QIZ78899.1"/>
    </source>
</evidence>
<dbReference type="Pfam" id="PF03573">
    <property type="entry name" value="OprD"/>
    <property type="match status" value="1"/>
</dbReference>
<evidence type="ECO:0000256" key="4">
    <source>
        <dbReference type="SAM" id="SignalP"/>
    </source>
</evidence>
<comment type="similarity">
    <text evidence="1">Belongs to the outer membrane porin (Opr) (TC 1.B.25) family.</text>
</comment>
<dbReference type="InterPro" id="IPR023614">
    <property type="entry name" value="Porin_dom_sf"/>
</dbReference>
<keyword evidence="2" id="KW-0813">Transport</keyword>
<name>A0A6H1UJU7_9GAMM</name>
<dbReference type="GO" id="GO:0016020">
    <property type="term" value="C:membrane"/>
    <property type="evidence" value="ECO:0007669"/>
    <property type="project" value="InterPro"/>
</dbReference>
<dbReference type="PANTHER" id="PTHR34596:SF2">
    <property type="entry name" value="CHITOPORIN"/>
    <property type="match status" value="1"/>
</dbReference>
<evidence type="ECO:0000256" key="3">
    <source>
        <dbReference type="ARBA" id="ARBA00022729"/>
    </source>
</evidence>
<feature type="signal peptide" evidence="4">
    <location>
        <begin position="1"/>
        <end position="27"/>
    </location>
</feature>
<dbReference type="PANTHER" id="PTHR34596">
    <property type="entry name" value="CHITOPORIN"/>
    <property type="match status" value="1"/>
</dbReference>
<reference evidence="5 6" key="1">
    <citation type="submission" date="2020-04" db="EMBL/GenBank/DDBJ databases">
        <title>Ferrimonas sp. S7 isolated from sea water.</title>
        <authorList>
            <person name="Bae S.S."/>
            <person name="Baek K."/>
        </authorList>
    </citation>
    <scope>NUCLEOTIDE SEQUENCE [LARGE SCALE GENOMIC DNA]</scope>
    <source>
        <strain evidence="5 6">S7</strain>
    </source>
</reference>
<accession>A0A6H1UJU7</accession>
<feature type="chain" id="PRO_5026161959" evidence="4">
    <location>
        <begin position="28"/>
        <end position="428"/>
    </location>
</feature>
<dbReference type="KEGG" id="fes:HER31_12405"/>
<sequence>MLNSTFKLSPILLAVAAQLAMSANATAIEGITAADKLALKSRTVYFDRDYEKRSSNDSTLAQGLELNYQSGEISDFFTVGASFYGVANIKSSGSAGGNILPSGSHAGDVRGGFGKVGQAYIGLSLVEDSNITLGYQKTKTMLLASSGSRAIPSTFRGITGNYQWQSFKVYGYVFDEWSRRGDDEWESFETVNGDDIDYVWGFGTTFKQGKWQADAEYLNSDNYLAKYGIRGSYSDKLAGGKIKLSAGIFFSEDDGSAFKAGSDKNLDNIDSNDGQVYYLDANWNYQMLTFGVAFAQVDEIWIEDNFAGDHGTNPLPTRAPIGPDLTNAEETIWQGRVGFDFAGIVDGLTINMTYTEGKDAENAKLGAAGGTADEDYWAIDTRYNVAAVKGLKLRWLYADYNSDETGSVGGVKDDEKDHRVYVDYSYKF</sequence>
<gene>
    <name evidence="5" type="ORF">HER31_12405</name>
</gene>
<dbReference type="EMBL" id="CP051180">
    <property type="protein sequence ID" value="QIZ78899.1"/>
    <property type="molecule type" value="Genomic_DNA"/>
</dbReference>
<protein>
    <submittedName>
        <fullName evidence="5">OprD family porin</fullName>
    </submittedName>
</protein>
<dbReference type="Gene3D" id="2.40.160.10">
    <property type="entry name" value="Porin"/>
    <property type="match status" value="1"/>
</dbReference>
<keyword evidence="6" id="KW-1185">Reference proteome</keyword>
<keyword evidence="3 4" id="KW-0732">Signal</keyword>
<evidence type="ECO:0000256" key="1">
    <source>
        <dbReference type="ARBA" id="ARBA00009075"/>
    </source>
</evidence>
<dbReference type="InterPro" id="IPR005318">
    <property type="entry name" value="OM_porin_bac"/>
</dbReference>
<organism evidence="5 6">
    <name type="scientific">Ferrimonas lipolytica</name>
    <dbReference type="NCBI Taxonomy" id="2724191"/>
    <lineage>
        <taxon>Bacteria</taxon>
        <taxon>Pseudomonadati</taxon>
        <taxon>Pseudomonadota</taxon>
        <taxon>Gammaproteobacteria</taxon>
        <taxon>Alteromonadales</taxon>
        <taxon>Ferrimonadaceae</taxon>
        <taxon>Ferrimonas</taxon>
    </lineage>
</organism>
<proteinExistence type="inferred from homology"/>
<evidence type="ECO:0000256" key="2">
    <source>
        <dbReference type="ARBA" id="ARBA00022448"/>
    </source>
</evidence>